<evidence type="ECO:0000313" key="3">
    <source>
        <dbReference type="EMBL" id="VEI22160.1"/>
    </source>
</evidence>
<keyword evidence="2" id="KW-0472">Membrane</keyword>
<name>A0A7Z9D5R8_9MICC</name>
<dbReference type="Proteomes" id="UP000282386">
    <property type="component" value="Chromosome"/>
</dbReference>
<dbReference type="RefSeq" id="WP_006888578.1">
    <property type="nucleotide sequence ID" value="NZ_LR134479.1"/>
</dbReference>
<sequence length="248" mass="26908">MSHDFPNPQNPHPQAQHHGGAAPHGAADLSALGPHGTPEHYETHQVYEHLPTEPSRPSAQVRLGIKLIYAHAVLIVVHGVVSFYRDTIPTSTTVYAQHGAAAMDVTIGKIAVLYAVITLVLVATNILVGVFYSRGYTWARITAAVLAILGAMNNLLLGLLTLIGVFELFAALSRASDSADPGYIEAYRYATIFVVASAVLYLVGLLLCIIIAVYMFKPQAAAFTTNWGMWRAYQKNPSMYVQIPPAHF</sequence>
<dbReference type="EMBL" id="LR134479">
    <property type="protein sequence ID" value="VEI22160.1"/>
    <property type="molecule type" value="Genomic_DNA"/>
</dbReference>
<feature type="region of interest" description="Disordered" evidence="1">
    <location>
        <begin position="1"/>
        <end position="35"/>
    </location>
</feature>
<feature type="compositionally biased region" description="Low complexity" evidence="1">
    <location>
        <begin position="12"/>
        <end position="27"/>
    </location>
</feature>
<keyword evidence="2" id="KW-0812">Transmembrane</keyword>
<protein>
    <submittedName>
        <fullName evidence="3">Uncharacterized protein</fullName>
    </submittedName>
</protein>
<feature type="transmembrane region" description="Helical" evidence="2">
    <location>
        <begin position="63"/>
        <end position="84"/>
    </location>
</feature>
<accession>A0A7Z9D5R8</accession>
<evidence type="ECO:0000256" key="1">
    <source>
        <dbReference type="SAM" id="MobiDB-lite"/>
    </source>
</evidence>
<keyword evidence="2" id="KW-1133">Transmembrane helix</keyword>
<evidence type="ECO:0000313" key="4">
    <source>
        <dbReference type="Proteomes" id="UP000282386"/>
    </source>
</evidence>
<evidence type="ECO:0000256" key="2">
    <source>
        <dbReference type="SAM" id="Phobius"/>
    </source>
</evidence>
<proteinExistence type="predicted"/>
<feature type="transmembrane region" description="Helical" evidence="2">
    <location>
        <begin position="111"/>
        <end position="132"/>
    </location>
</feature>
<feature type="transmembrane region" description="Helical" evidence="2">
    <location>
        <begin position="144"/>
        <end position="166"/>
    </location>
</feature>
<gene>
    <name evidence="3" type="ORF">NCTC10207_00227</name>
</gene>
<reference evidence="3 4" key="1">
    <citation type="submission" date="2018-12" db="EMBL/GenBank/DDBJ databases">
        <authorList>
            <consortium name="Pathogen Informatics"/>
        </authorList>
    </citation>
    <scope>NUCLEOTIDE SEQUENCE [LARGE SCALE GENOMIC DNA]</scope>
    <source>
        <strain evidence="3 4">NCTC10207</strain>
    </source>
</reference>
<organism evidence="3 4">
    <name type="scientific">Rothia aeria</name>
    <dbReference type="NCBI Taxonomy" id="172042"/>
    <lineage>
        <taxon>Bacteria</taxon>
        <taxon>Bacillati</taxon>
        <taxon>Actinomycetota</taxon>
        <taxon>Actinomycetes</taxon>
        <taxon>Micrococcales</taxon>
        <taxon>Micrococcaceae</taxon>
        <taxon>Rothia</taxon>
    </lineage>
</organism>
<dbReference type="AlphaFoldDB" id="A0A7Z9D5R8"/>
<feature type="transmembrane region" description="Helical" evidence="2">
    <location>
        <begin position="186"/>
        <end position="216"/>
    </location>
</feature>